<reference evidence="1 2" key="1">
    <citation type="submission" date="2018-01" db="EMBL/GenBank/DDBJ databases">
        <title>Draft genome sequence of Jishengella sp. NA12.</title>
        <authorList>
            <person name="Sahin N."/>
            <person name="Ay H."/>
            <person name="Saygin H."/>
        </authorList>
    </citation>
    <scope>NUCLEOTIDE SEQUENCE [LARGE SCALE GENOMIC DNA]</scope>
    <source>
        <strain evidence="1 2">NA12</strain>
    </source>
</reference>
<comment type="caution">
    <text evidence="1">The sequence shown here is derived from an EMBL/GenBank/DDBJ whole genome shotgun (WGS) entry which is preliminary data.</text>
</comment>
<dbReference type="Proteomes" id="UP000248924">
    <property type="component" value="Unassembled WGS sequence"/>
</dbReference>
<proteinExistence type="predicted"/>
<accession>A0A2W2ETR2</accession>
<dbReference type="AlphaFoldDB" id="A0A2W2ETR2"/>
<dbReference type="EMBL" id="POTY01000051">
    <property type="protein sequence ID" value="PZG19805.1"/>
    <property type="molecule type" value="Genomic_DNA"/>
</dbReference>
<protein>
    <submittedName>
        <fullName evidence="1">Uncharacterized protein</fullName>
    </submittedName>
</protein>
<sequence>MNKILDPPAERNLPPATARRMREHLLRATGRRPARPRLRVAVAALVLLVAASGVAAVVWNRPDGQDVQVLAMGPGELSPTLRTAAEQCLRWNAYEAAGRAEGERQVSLSLADLAVATERGDRALVLFMNDIGYATCDLRSAGPNRAPSGAAATNPWPHGSWLPGPVQRLLLTSTEAGGGEVSVSGRVSGRVARLVLDHGDGRTTVARLSGGAFGLMTTGARLKIDHGPELVSYDDRGVEIDRRPLFQAEDQFAHCYTTPTGKLIYGRPAADCLPAEAWHR</sequence>
<keyword evidence="2" id="KW-1185">Reference proteome</keyword>
<gene>
    <name evidence="1" type="ORF">C1I95_10855</name>
</gene>
<dbReference type="OrthoDB" id="3350617at2"/>
<organism evidence="1 2">
    <name type="scientific">Micromonospora craterilacus</name>
    <dbReference type="NCBI Taxonomy" id="1655439"/>
    <lineage>
        <taxon>Bacteria</taxon>
        <taxon>Bacillati</taxon>
        <taxon>Actinomycetota</taxon>
        <taxon>Actinomycetes</taxon>
        <taxon>Micromonosporales</taxon>
        <taxon>Micromonosporaceae</taxon>
        <taxon>Micromonospora</taxon>
    </lineage>
</organism>
<evidence type="ECO:0000313" key="1">
    <source>
        <dbReference type="EMBL" id="PZG19805.1"/>
    </source>
</evidence>
<evidence type="ECO:0000313" key="2">
    <source>
        <dbReference type="Proteomes" id="UP000248924"/>
    </source>
</evidence>
<name>A0A2W2ETR2_9ACTN</name>